<dbReference type="PANTHER" id="PTHR34980">
    <property type="entry name" value="INNER MEMBRANE PROTEIN-RELATED-RELATED"/>
    <property type="match status" value="1"/>
</dbReference>
<dbReference type="InterPro" id="IPR008523">
    <property type="entry name" value="DUF805"/>
</dbReference>
<name>A0AAW8D6D8_9MICC</name>
<dbReference type="EMBL" id="JAUSTF010000002">
    <property type="protein sequence ID" value="MDQ0180087.1"/>
    <property type="molecule type" value="Genomic_DNA"/>
</dbReference>
<evidence type="ECO:0000256" key="1">
    <source>
        <dbReference type="SAM" id="Phobius"/>
    </source>
</evidence>
<proteinExistence type="predicted"/>
<evidence type="ECO:0000313" key="5">
    <source>
        <dbReference type="Proteomes" id="UP001242995"/>
    </source>
</evidence>
<dbReference type="RefSeq" id="WP_306958879.1">
    <property type="nucleotide sequence ID" value="NZ_JAUSRG010000001.1"/>
</dbReference>
<keyword evidence="1" id="KW-0472">Membrane</keyword>
<organism evidence="2 5">
    <name type="scientific">Arthrobacter bambusae</name>
    <dbReference type="NCBI Taxonomy" id="1338426"/>
    <lineage>
        <taxon>Bacteria</taxon>
        <taxon>Bacillati</taxon>
        <taxon>Actinomycetota</taxon>
        <taxon>Actinomycetes</taxon>
        <taxon>Micrococcales</taxon>
        <taxon>Micrococcaceae</taxon>
        <taxon>Arthrobacter</taxon>
    </lineage>
</organism>
<evidence type="ECO:0000313" key="2">
    <source>
        <dbReference type="EMBL" id="MDP9903260.1"/>
    </source>
</evidence>
<gene>
    <name evidence="2" type="ORF">J2S90_000200</name>
    <name evidence="3" type="ORF">J2S93_001503</name>
</gene>
<keyword evidence="1" id="KW-1133">Transmembrane helix</keyword>
<evidence type="ECO:0000313" key="4">
    <source>
        <dbReference type="Proteomes" id="UP001230951"/>
    </source>
</evidence>
<sequence>MSFQHQTIPASSVPLSAPYYGASIGVAAKRFFKKYATFTGRASRSEYWWMALISAGISIGLEKLTSSVNPTGVIVDRLGYLDLKFIITVVLFIIWGLFFFIPSLALTVRRLHDANISGWVILIGLVPLAGTLVVFICTLLPSKPEGRQFDLPFAEQTP</sequence>
<keyword evidence="1" id="KW-0812">Transmembrane</keyword>
<keyword evidence="4" id="KW-1185">Reference proteome</keyword>
<accession>A0AAW8D6D8</accession>
<dbReference type="Proteomes" id="UP001242995">
    <property type="component" value="Unassembled WGS sequence"/>
</dbReference>
<dbReference type="Pfam" id="PF05656">
    <property type="entry name" value="DUF805"/>
    <property type="match status" value="1"/>
</dbReference>
<feature type="transmembrane region" description="Helical" evidence="1">
    <location>
        <begin position="85"/>
        <end position="107"/>
    </location>
</feature>
<dbReference type="EMBL" id="JAUSRG010000001">
    <property type="protein sequence ID" value="MDP9903260.1"/>
    <property type="molecule type" value="Genomic_DNA"/>
</dbReference>
<reference evidence="2 4" key="1">
    <citation type="submission" date="2023-07" db="EMBL/GenBank/DDBJ databases">
        <title>Sorghum-associated microbial communities from plants grown in Nebraska, USA.</title>
        <authorList>
            <person name="Schachtman D."/>
        </authorList>
    </citation>
    <scope>NUCLEOTIDE SEQUENCE</scope>
    <source>
        <strain evidence="2">DS1006</strain>
        <strain evidence="3 4">DS1016</strain>
    </source>
</reference>
<comment type="caution">
    <text evidence="2">The sequence shown here is derived from an EMBL/GenBank/DDBJ whole genome shotgun (WGS) entry which is preliminary data.</text>
</comment>
<dbReference type="PANTHER" id="PTHR34980:SF2">
    <property type="entry name" value="INNER MEMBRANE PROTEIN YHAH-RELATED"/>
    <property type="match status" value="1"/>
</dbReference>
<dbReference type="AlphaFoldDB" id="A0AAW8D6D8"/>
<protein>
    <submittedName>
        <fullName evidence="2">Uncharacterized membrane protein YhaH (DUF805 family)</fullName>
    </submittedName>
</protein>
<feature type="transmembrane region" description="Helical" evidence="1">
    <location>
        <begin position="119"/>
        <end position="141"/>
    </location>
</feature>
<dbReference type="GO" id="GO:0005886">
    <property type="term" value="C:plasma membrane"/>
    <property type="evidence" value="ECO:0007669"/>
    <property type="project" value="TreeGrafter"/>
</dbReference>
<dbReference type="Proteomes" id="UP001230951">
    <property type="component" value="Unassembled WGS sequence"/>
</dbReference>
<evidence type="ECO:0000313" key="3">
    <source>
        <dbReference type="EMBL" id="MDQ0180087.1"/>
    </source>
</evidence>